<dbReference type="SMART" id="SM00360">
    <property type="entry name" value="RRM"/>
    <property type="match status" value="1"/>
</dbReference>
<comment type="caution">
    <text evidence="5">The sequence shown here is derived from an EMBL/GenBank/DDBJ whole genome shotgun (WGS) entry which is preliminary data.</text>
</comment>
<dbReference type="PROSITE" id="PS50102">
    <property type="entry name" value="RRM"/>
    <property type="match status" value="1"/>
</dbReference>
<dbReference type="Proteomes" id="UP000546213">
    <property type="component" value="Unassembled WGS sequence"/>
</dbReference>
<dbReference type="PANTHER" id="PTHR48027">
    <property type="entry name" value="HETEROGENEOUS NUCLEAR RIBONUCLEOPROTEIN 87F-RELATED"/>
    <property type="match status" value="1"/>
</dbReference>
<dbReference type="EMBL" id="JAAOAS010000078">
    <property type="protein sequence ID" value="KAF5597180.1"/>
    <property type="molecule type" value="Genomic_DNA"/>
</dbReference>
<accession>A0A8H5PI15</accession>
<dbReference type="InterPro" id="IPR048289">
    <property type="entry name" value="RRM2_NsCP33-like"/>
</dbReference>
<evidence type="ECO:0000256" key="3">
    <source>
        <dbReference type="SAM" id="MobiDB-lite"/>
    </source>
</evidence>
<keyword evidence="6" id="KW-1185">Reference proteome</keyword>
<evidence type="ECO:0000256" key="1">
    <source>
        <dbReference type="ARBA" id="ARBA00022884"/>
    </source>
</evidence>
<feature type="region of interest" description="Disordered" evidence="3">
    <location>
        <begin position="74"/>
        <end position="115"/>
    </location>
</feature>
<dbReference type="InterPro" id="IPR012677">
    <property type="entry name" value="Nucleotide-bd_a/b_plait_sf"/>
</dbReference>
<dbReference type="Pfam" id="PF00076">
    <property type="entry name" value="RRM_1"/>
    <property type="match status" value="1"/>
</dbReference>
<evidence type="ECO:0000313" key="6">
    <source>
        <dbReference type="Proteomes" id="UP000546213"/>
    </source>
</evidence>
<dbReference type="CDD" id="cd21608">
    <property type="entry name" value="RRM2_NsCP33_like"/>
    <property type="match status" value="1"/>
</dbReference>
<dbReference type="InterPro" id="IPR000504">
    <property type="entry name" value="RRM_dom"/>
</dbReference>
<organism evidence="5 6">
    <name type="scientific">Fusarium pseudocircinatum</name>
    <dbReference type="NCBI Taxonomy" id="56676"/>
    <lineage>
        <taxon>Eukaryota</taxon>
        <taxon>Fungi</taxon>
        <taxon>Dikarya</taxon>
        <taxon>Ascomycota</taxon>
        <taxon>Pezizomycotina</taxon>
        <taxon>Sordariomycetes</taxon>
        <taxon>Hypocreomycetidae</taxon>
        <taxon>Hypocreales</taxon>
        <taxon>Nectriaceae</taxon>
        <taxon>Fusarium</taxon>
        <taxon>Fusarium fujikuroi species complex</taxon>
    </lineage>
</organism>
<feature type="compositionally biased region" description="Gly residues" evidence="3">
    <location>
        <begin position="82"/>
        <end position="115"/>
    </location>
</feature>
<gene>
    <name evidence="5" type="ORF">FPCIR_3816</name>
</gene>
<dbReference type="Gene3D" id="3.30.70.330">
    <property type="match status" value="1"/>
</dbReference>
<evidence type="ECO:0000259" key="4">
    <source>
        <dbReference type="PROSITE" id="PS50102"/>
    </source>
</evidence>
<name>A0A8H5PI15_9HYPO</name>
<dbReference type="InterPro" id="IPR035979">
    <property type="entry name" value="RBD_domain_sf"/>
</dbReference>
<sequence length="115" mass="11782">MSKLFVGGLAWATTSDTLRAKFSEFGEVTDAIVMTDRETGRSRGFGFVTFSNQDDASAAINALNEQEFEGRQIRVSEANQGGPRGGGRGGYGGGGGGYSGGGGYGRGSGGGGWRD</sequence>
<reference evidence="5 6" key="1">
    <citation type="submission" date="2020-05" db="EMBL/GenBank/DDBJ databases">
        <title>Identification and distribution of gene clusters putatively required for synthesis of sphingolipid metabolism inhibitors in phylogenetically diverse species of the filamentous fungus Fusarium.</title>
        <authorList>
            <person name="Kim H.-S."/>
            <person name="Busman M."/>
            <person name="Brown D.W."/>
            <person name="Divon H."/>
            <person name="Uhlig S."/>
            <person name="Proctor R.H."/>
        </authorList>
    </citation>
    <scope>NUCLEOTIDE SEQUENCE [LARGE SCALE GENOMIC DNA]</scope>
    <source>
        <strain evidence="5 6">NRRL 36939</strain>
    </source>
</reference>
<dbReference type="AlphaFoldDB" id="A0A8H5PI15"/>
<dbReference type="OrthoDB" id="439808at2759"/>
<proteinExistence type="predicted"/>
<keyword evidence="1 2" id="KW-0694">RNA-binding</keyword>
<dbReference type="SUPFAM" id="SSF54928">
    <property type="entry name" value="RNA-binding domain, RBD"/>
    <property type="match status" value="1"/>
</dbReference>
<feature type="domain" description="RRM" evidence="4">
    <location>
        <begin position="2"/>
        <end position="80"/>
    </location>
</feature>
<dbReference type="InterPro" id="IPR052462">
    <property type="entry name" value="SLIRP/GR-RBP-like"/>
</dbReference>
<evidence type="ECO:0000313" key="5">
    <source>
        <dbReference type="EMBL" id="KAF5597180.1"/>
    </source>
</evidence>
<protein>
    <submittedName>
        <fullName evidence="5">Glycine-rich RNA-binding 2</fullName>
    </submittedName>
</protein>
<dbReference type="GO" id="GO:0003723">
    <property type="term" value="F:RNA binding"/>
    <property type="evidence" value="ECO:0007669"/>
    <property type="project" value="UniProtKB-UniRule"/>
</dbReference>
<evidence type="ECO:0000256" key="2">
    <source>
        <dbReference type="PROSITE-ProRule" id="PRU00176"/>
    </source>
</evidence>